<proteinExistence type="evidence at transcript level"/>
<reference evidence="3" key="1">
    <citation type="journal article" date="2014" name="Plant Biotechnol. (Sheffield)">
        <title>Molecular cloning and characterization of coumarin glucosyltransferase in hairy roots of Pharbitis nil (Ipomoea nil).</title>
        <authorList>
            <person name="Kanoh H."/>
            <person name="Kawauchi M."/>
            <person name="Kuroyanagi M."/>
            <person name="Arima T."/>
        </authorList>
    </citation>
    <scope>NUCLEOTIDE SEQUENCE</scope>
    <source>
        <tissue evidence="3">Hairy root</tissue>
    </source>
</reference>
<dbReference type="AlphaFoldDB" id="K4PW94"/>
<dbReference type="PANTHER" id="PTHR11926">
    <property type="entry name" value="GLUCOSYL/GLUCURONOSYL TRANSFERASES"/>
    <property type="match status" value="1"/>
</dbReference>
<dbReference type="Gene3D" id="3.40.50.2000">
    <property type="entry name" value="Glycogen Phosphorylase B"/>
    <property type="match status" value="2"/>
</dbReference>
<dbReference type="CDD" id="cd03784">
    <property type="entry name" value="GT1_Gtf-like"/>
    <property type="match status" value="1"/>
</dbReference>
<dbReference type="GO" id="GO:0080044">
    <property type="term" value="F:quercetin 7-O-glucosyltransferase activity"/>
    <property type="evidence" value="ECO:0007669"/>
    <property type="project" value="TreeGrafter"/>
</dbReference>
<gene>
    <name evidence="3" type="primary">PNGT2</name>
</gene>
<dbReference type="Pfam" id="PF00201">
    <property type="entry name" value="UDPGT"/>
    <property type="match status" value="1"/>
</dbReference>
<dbReference type="PANTHER" id="PTHR11926:SF1427">
    <property type="entry name" value="GLYCOSYLTRANSFERASE"/>
    <property type="match status" value="1"/>
</dbReference>
<accession>K4PW94</accession>
<dbReference type="EMBL" id="AB757751">
    <property type="protein sequence ID" value="BAM63146.1"/>
    <property type="molecule type" value="mRNA"/>
</dbReference>
<protein>
    <submittedName>
        <fullName evidence="3">Uncharacterized glucosyltransferase 2</fullName>
    </submittedName>
</protein>
<evidence type="ECO:0000313" key="3">
    <source>
        <dbReference type="EMBL" id="BAM63146.1"/>
    </source>
</evidence>
<sequence length="464" mass="52078">MLKLAELLCLAGVHVTFLNTKHNHQRLLRSAANGDVESRFDRYPGSFRFEVISDGFPEDHPRSVEDFLDVVNSLQTVAEPHLREVLLRPPESGRKVTCAVVEAVFSYVFEIGKEVGVPVFAFETISPCCLGVYLCIPKLFQDGKLPLIKDLGEDLETVVDVVAGMEGVLKVRDLPEFCRTEGPRAEKSRKLAMAEIHSLSKLAHGLILNSFEELEGPILPHIRTHFPGNTYMIGPVQQHLKTRLAEREITQSPSSNSFWREDNTCIQWLDEQPDESVIYVSFGSLNTLTMAQLMEVWHGLVASAVRFLWVLRPDIVKDNLSSDQNLVTELRKGCSENGQIVSWAPQEEVLAHRAIGGFWTHSGWNSTLESIIAGKPMICSAQIVDQLITRRVVSEVWKIGVDMEDKCDRLSIEKMVKEVMGSRGQELKKSAQKFSKLARESVNNGGSSYTNLDHLINEIRRLSS</sequence>
<name>K4PW94_IPONI</name>
<evidence type="ECO:0000256" key="1">
    <source>
        <dbReference type="ARBA" id="ARBA00009995"/>
    </source>
</evidence>
<dbReference type="FunFam" id="3.40.50.2000:FF:000040">
    <property type="entry name" value="UDP-glycosyltransferase 76C1"/>
    <property type="match status" value="1"/>
</dbReference>
<dbReference type="InterPro" id="IPR002213">
    <property type="entry name" value="UDP_glucos_trans"/>
</dbReference>
<dbReference type="GO" id="GO:0080043">
    <property type="term" value="F:quercetin 3-O-glucosyltransferase activity"/>
    <property type="evidence" value="ECO:0007669"/>
    <property type="project" value="TreeGrafter"/>
</dbReference>
<keyword evidence="2 3" id="KW-0808">Transferase</keyword>
<dbReference type="SUPFAM" id="SSF53756">
    <property type="entry name" value="UDP-Glycosyltransferase/glycogen phosphorylase"/>
    <property type="match status" value="1"/>
</dbReference>
<comment type="similarity">
    <text evidence="1">Belongs to the UDP-glycosyltransferase family.</text>
</comment>
<organism evidence="3">
    <name type="scientific">Ipomoea nil</name>
    <name type="common">Japanese morning glory</name>
    <name type="synonym">Pharbitis nil</name>
    <dbReference type="NCBI Taxonomy" id="35883"/>
    <lineage>
        <taxon>Eukaryota</taxon>
        <taxon>Viridiplantae</taxon>
        <taxon>Streptophyta</taxon>
        <taxon>Embryophyta</taxon>
        <taxon>Tracheophyta</taxon>
        <taxon>Spermatophyta</taxon>
        <taxon>Magnoliopsida</taxon>
        <taxon>eudicotyledons</taxon>
        <taxon>Gunneridae</taxon>
        <taxon>Pentapetalae</taxon>
        <taxon>asterids</taxon>
        <taxon>lamiids</taxon>
        <taxon>Solanales</taxon>
        <taxon>Convolvulaceae</taxon>
        <taxon>Ipomoeeae</taxon>
        <taxon>Ipomoea</taxon>
    </lineage>
</organism>
<evidence type="ECO:0000256" key="2">
    <source>
        <dbReference type="ARBA" id="ARBA00022679"/>
    </source>
</evidence>